<protein>
    <submittedName>
        <fullName evidence="1">Uncharacterized protein</fullName>
    </submittedName>
</protein>
<reference evidence="2" key="1">
    <citation type="journal article" date="2024" name="Proc. Natl. Acad. Sci. U.S.A.">
        <title>Extraordinary preservation of gene collinearity over three hundred million years revealed in homosporous lycophytes.</title>
        <authorList>
            <person name="Li C."/>
            <person name="Wickell D."/>
            <person name="Kuo L.Y."/>
            <person name="Chen X."/>
            <person name="Nie B."/>
            <person name="Liao X."/>
            <person name="Peng D."/>
            <person name="Ji J."/>
            <person name="Jenkins J."/>
            <person name="Williams M."/>
            <person name="Shu S."/>
            <person name="Plott C."/>
            <person name="Barry K."/>
            <person name="Rajasekar S."/>
            <person name="Grimwood J."/>
            <person name="Han X."/>
            <person name="Sun S."/>
            <person name="Hou Z."/>
            <person name="He W."/>
            <person name="Dai G."/>
            <person name="Sun C."/>
            <person name="Schmutz J."/>
            <person name="Leebens-Mack J.H."/>
            <person name="Li F.W."/>
            <person name="Wang L."/>
        </authorList>
    </citation>
    <scope>NUCLEOTIDE SEQUENCE [LARGE SCALE GENOMIC DNA]</scope>
    <source>
        <strain evidence="2">cv. PW_Plant_1</strain>
    </source>
</reference>
<evidence type="ECO:0000313" key="1">
    <source>
        <dbReference type="EMBL" id="KAJ7559019.1"/>
    </source>
</evidence>
<evidence type="ECO:0000313" key="2">
    <source>
        <dbReference type="Proteomes" id="UP001162992"/>
    </source>
</evidence>
<proteinExistence type="predicted"/>
<dbReference type="Proteomes" id="UP001162992">
    <property type="component" value="Chromosome 4"/>
</dbReference>
<organism evidence="1 2">
    <name type="scientific">Diphasiastrum complanatum</name>
    <name type="common">Issler's clubmoss</name>
    <name type="synonym">Lycopodium complanatum</name>
    <dbReference type="NCBI Taxonomy" id="34168"/>
    <lineage>
        <taxon>Eukaryota</taxon>
        <taxon>Viridiplantae</taxon>
        <taxon>Streptophyta</taxon>
        <taxon>Embryophyta</taxon>
        <taxon>Tracheophyta</taxon>
        <taxon>Lycopodiopsida</taxon>
        <taxon>Lycopodiales</taxon>
        <taxon>Lycopodiaceae</taxon>
        <taxon>Lycopodioideae</taxon>
        <taxon>Diphasiastrum</taxon>
    </lineage>
</organism>
<dbReference type="EMBL" id="CM055095">
    <property type="protein sequence ID" value="KAJ7559019.1"/>
    <property type="molecule type" value="Genomic_DNA"/>
</dbReference>
<gene>
    <name evidence="1" type="ORF">O6H91_04G066200</name>
</gene>
<accession>A0ACC2DXH1</accession>
<comment type="caution">
    <text evidence="1">The sequence shown here is derived from an EMBL/GenBank/DDBJ whole genome shotgun (WGS) entry which is preliminary data.</text>
</comment>
<keyword evidence="2" id="KW-1185">Reference proteome</keyword>
<name>A0ACC2DXH1_DIPCM</name>
<sequence>MGCVTSKIENEEVIRCKNRKIYMQQAVSSRHSFAAAHAAYIYALKNVAAGFRGFAETQEFEPQTLEPAPKQLWPPPPPPLPPPYLPPPSPPGENIIRSMSMPPLMLQKQASSPPKAKQINFPDSPKQVTKQEKEEFVYGEVKLPPSPPPLSSPPLPASSIPPPPVNHSTWDIEYLNPFRVDPIMHVQEPRKMHQTLETVGEQQESTYGREVESEESESEESDELDVEQQQQEQEKQHEAEVLDQVIYEPKKTTMLEEAQPKENFVDIPNKERAIVMTTPKVGKDLADVLREVDGYFLTAYEIGKDVTVMLEARKIHYHSNFVDTKGYYDHSSKVLNAISWGYADNNKPPLASREETEEYEEHQTQETHASTLDKLFAWEKKLYDEVKGAESIQIEYDRKYAALQHQENKSDEPEGLEKLRATVKTLHTRVAVAVQAVKTASLAINRLRDEELFPQLLELIRGLRQMWEKMCNCHQQQMNIAMQLKRLDNLKHVQATTSLQMLATEQLESTLYAWQDTLNKVIATQKIYTQKLNEWLELSRIPLEILSKNNLDSPTNRLPPPIWTLCHEWQKALDGLRVEVAVEAINEFTSTVSQMVQKHVEEKKHRNRAEILSRELKKKENALRNYEMKYLDYAWPDGKPEVTGNLVVRDPLQEKKNVIEDLQRRLDEENGKIADAIEDSRKMTINILAPSLPRVFQAMTTFSSLCLQAYHGLSKQATIEDFPRLTEN</sequence>